<accession>A0A448XR70</accession>
<keyword evidence="3" id="KW-1185">Reference proteome</keyword>
<evidence type="ECO:0000256" key="1">
    <source>
        <dbReference type="SAM" id="Phobius"/>
    </source>
</evidence>
<feature type="transmembrane region" description="Helical" evidence="1">
    <location>
        <begin position="18"/>
        <end position="37"/>
    </location>
</feature>
<reference evidence="2" key="1">
    <citation type="submission" date="2018-11" db="EMBL/GenBank/DDBJ databases">
        <authorList>
            <consortium name="Pathogen Informatics"/>
        </authorList>
    </citation>
    <scope>NUCLEOTIDE SEQUENCE</scope>
</reference>
<dbReference type="Proteomes" id="UP000784294">
    <property type="component" value="Unassembled WGS sequence"/>
</dbReference>
<gene>
    <name evidence="2" type="ORF">PXEA_LOCUS36370</name>
</gene>
<sequence length="135" mass="15163">MAALPHDHLDKLSWGQRILFLILGLDPLFALFSKLMCRSYDSSERLNSNEDLRSNLEAWSIEVRVCLFVVLRLSTAHKRLLDAIPFSHCDDYARVTATSNDVSCTSSHATDFTIPSSTHPSRVCLAGILSEMRQP</sequence>
<evidence type="ECO:0000313" key="2">
    <source>
        <dbReference type="EMBL" id="VEL42930.1"/>
    </source>
</evidence>
<organism evidence="2 3">
    <name type="scientific">Protopolystoma xenopodis</name>
    <dbReference type="NCBI Taxonomy" id="117903"/>
    <lineage>
        <taxon>Eukaryota</taxon>
        <taxon>Metazoa</taxon>
        <taxon>Spiralia</taxon>
        <taxon>Lophotrochozoa</taxon>
        <taxon>Platyhelminthes</taxon>
        <taxon>Monogenea</taxon>
        <taxon>Polyopisthocotylea</taxon>
        <taxon>Polystomatidea</taxon>
        <taxon>Polystomatidae</taxon>
        <taxon>Protopolystoma</taxon>
    </lineage>
</organism>
<keyword evidence="1" id="KW-0472">Membrane</keyword>
<comment type="caution">
    <text evidence="2">The sequence shown here is derived from an EMBL/GenBank/DDBJ whole genome shotgun (WGS) entry which is preliminary data.</text>
</comment>
<dbReference type="AlphaFoldDB" id="A0A448XR70"/>
<keyword evidence="1" id="KW-0812">Transmembrane</keyword>
<proteinExistence type="predicted"/>
<evidence type="ECO:0000313" key="3">
    <source>
        <dbReference type="Proteomes" id="UP000784294"/>
    </source>
</evidence>
<dbReference type="EMBL" id="CAAALY010277685">
    <property type="protein sequence ID" value="VEL42930.1"/>
    <property type="molecule type" value="Genomic_DNA"/>
</dbReference>
<protein>
    <submittedName>
        <fullName evidence="2">Uncharacterized protein</fullName>
    </submittedName>
</protein>
<keyword evidence="1" id="KW-1133">Transmembrane helix</keyword>
<name>A0A448XR70_9PLAT</name>